<reference evidence="3 4" key="1">
    <citation type="submission" date="2017-03" db="EMBL/GenBank/DDBJ databases">
        <authorList>
            <person name="Afonso C.L."/>
            <person name="Miller P.J."/>
            <person name="Scott M.A."/>
            <person name="Spackman E."/>
            <person name="Goraichik I."/>
            <person name="Dimitrov K.M."/>
            <person name="Suarez D.L."/>
            <person name="Swayne D.E."/>
        </authorList>
    </citation>
    <scope>NUCLEOTIDE SEQUENCE [LARGE SCALE GENOMIC DNA]</scope>
    <source>
        <strain evidence="3 4">CECT 8287</strain>
    </source>
</reference>
<gene>
    <name evidence="3" type="primary">desA</name>
    <name evidence="3" type="ORF">PEL8287_03801</name>
</gene>
<protein>
    <submittedName>
        <fullName evidence="3">Delta(12)-fatty-acid desaturase</fullName>
        <ecNumber evidence="3">1.14.19.6</ecNumber>
    </submittedName>
</protein>
<dbReference type="GO" id="GO:0016020">
    <property type="term" value="C:membrane"/>
    <property type="evidence" value="ECO:0007669"/>
    <property type="project" value="GOC"/>
</dbReference>
<keyword evidence="3" id="KW-0560">Oxidoreductase</keyword>
<dbReference type="PANTHER" id="PTHR12879">
    <property type="entry name" value="SPHINGOLIPID DELTA 4 DESATURASE/C-4 HYDROXYLASE PROTEIN DES2"/>
    <property type="match status" value="1"/>
</dbReference>
<sequence>MDHKAFIKGLSPDTLTALNQTQSAAGLRHLAGHGGLIVVFALWIALGWPLWGLALVGQGIAICFLFTLEHEATHKTPFRSLVLNEWVGRICGVLIALPFEWFRYFHLAHHRYTNNPEKDPELLAGSKPDTIGNFIVHISGIPYWVDMLDRVIGSAFGRDAGGFLPQRARRRVVIEARWMLLVYGIVLASFFASSLLFWIWLLPCLLGQPFLRLYLLAEHGRCACVANMFENTRTTFTNRIVRFLAWNMPYHVEHHTLPQVPFHKLPEVHRHMQGHHQVTSDDYAEFTAEYASHLR</sequence>
<name>A0A1Y5TNT1_9RHOB</name>
<feature type="domain" description="Fatty acid desaturase" evidence="2">
    <location>
        <begin position="47"/>
        <end position="273"/>
    </location>
</feature>
<keyword evidence="1" id="KW-0812">Transmembrane</keyword>
<feature type="transmembrane region" description="Helical" evidence="1">
    <location>
        <begin position="87"/>
        <end position="105"/>
    </location>
</feature>
<dbReference type="Proteomes" id="UP000193827">
    <property type="component" value="Unassembled WGS sequence"/>
</dbReference>
<evidence type="ECO:0000313" key="3">
    <source>
        <dbReference type="EMBL" id="SLN68324.1"/>
    </source>
</evidence>
<dbReference type="GO" id="GO:0046513">
    <property type="term" value="P:ceramide biosynthetic process"/>
    <property type="evidence" value="ECO:0007669"/>
    <property type="project" value="TreeGrafter"/>
</dbReference>
<dbReference type="GO" id="GO:0102985">
    <property type="term" value="F:acyl-CoA (9+3)-desaturase activity"/>
    <property type="evidence" value="ECO:0007669"/>
    <property type="project" value="UniProtKB-EC"/>
</dbReference>
<dbReference type="OrthoDB" id="9792534at2"/>
<keyword evidence="4" id="KW-1185">Reference proteome</keyword>
<evidence type="ECO:0000256" key="1">
    <source>
        <dbReference type="SAM" id="Phobius"/>
    </source>
</evidence>
<feature type="transmembrane region" description="Helical" evidence="1">
    <location>
        <begin position="178"/>
        <end position="201"/>
    </location>
</feature>
<dbReference type="RefSeq" id="WP_085893998.1">
    <property type="nucleotide sequence ID" value="NZ_FWFL01000015.1"/>
</dbReference>
<dbReference type="Pfam" id="PF00487">
    <property type="entry name" value="FA_desaturase"/>
    <property type="match status" value="1"/>
</dbReference>
<evidence type="ECO:0000259" key="2">
    <source>
        <dbReference type="Pfam" id="PF00487"/>
    </source>
</evidence>
<keyword evidence="1" id="KW-1133">Transmembrane helix</keyword>
<dbReference type="EC" id="1.14.19.6" evidence="3"/>
<accession>A0A1Y5TNT1</accession>
<proteinExistence type="predicted"/>
<dbReference type="EMBL" id="FWFL01000015">
    <property type="protein sequence ID" value="SLN68324.1"/>
    <property type="molecule type" value="Genomic_DNA"/>
</dbReference>
<dbReference type="InterPro" id="IPR005804">
    <property type="entry name" value="FA_desaturase_dom"/>
</dbReference>
<keyword evidence="1" id="KW-0472">Membrane</keyword>
<dbReference type="PANTHER" id="PTHR12879:SF8">
    <property type="entry name" value="SPHINGOLIPID DELTA(4)-DESATURASE DES1"/>
    <property type="match status" value="1"/>
</dbReference>
<dbReference type="AlphaFoldDB" id="A0A1Y5TNT1"/>
<evidence type="ECO:0000313" key="4">
    <source>
        <dbReference type="Proteomes" id="UP000193827"/>
    </source>
</evidence>
<organism evidence="3 4">
    <name type="scientific">Roseovarius litorisediminis</name>
    <dbReference type="NCBI Taxonomy" id="1312363"/>
    <lineage>
        <taxon>Bacteria</taxon>
        <taxon>Pseudomonadati</taxon>
        <taxon>Pseudomonadota</taxon>
        <taxon>Alphaproteobacteria</taxon>
        <taxon>Rhodobacterales</taxon>
        <taxon>Roseobacteraceae</taxon>
        <taxon>Roseovarius</taxon>
    </lineage>
</organism>
<dbReference type="GO" id="GO:0042284">
    <property type="term" value="F:sphingolipid delta-4 desaturase activity"/>
    <property type="evidence" value="ECO:0007669"/>
    <property type="project" value="TreeGrafter"/>
</dbReference>
<feature type="transmembrane region" description="Helical" evidence="1">
    <location>
        <begin position="36"/>
        <end position="67"/>
    </location>
</feature>